<dbReference type="OrthoDB" id="2186286at2"/>
<accession>A0A1E5GEA2</accession>
<protein>
    <recommendedName>
        <fullName evidence="2">DUF3592 domain-containing protein</fullName>
    </recommendedName>
</protein>
<feature type="transmembrane region" description="Helical" evidence="1">
    <location>
        <begin position="124"/>
        <end position="145"/>
    </location>
</feature>
<feature type="transmembrane region" description="Helical" evidence="1">
    <location>
        <begin position="6"/>
        <end position="23"/>
    </location>
</feature>
<proteinExistence type="predicted"/>
<keyword evidence="4" id="KW-1185">Reference proteome</keyword>
<reference evidence="4" key="1">
    <citation type="submission" date="2016-09" db="EMBL/GenBank/DDBJ databases">
        <authorList>
            <person name="Gulvik C.A."/>
        </authorList>
    </citation>
    <scope>NUCLEOTIDE SEQUENCE [LARGE SCALE GENOMIC DNA]</scope>
    <source>
        <strain evidence="4">DSM 23328</strain>
    </source>
</reference>
<evidence type="ECO:0000313" key="3">
    <source>
        <dbReference type="EMBL" id="OEG11053.1"/>
    </source>
</evidence>
<name>A0A1E5GEA2_9ENTE</name>
<keyword evidence="1" id="KW-0812">Transmembrane</keyword>
<dbReference type="Proteomes" id="UP000094068">
    <property type="component" value="Unassembled WGS sequence"/>
</dbReference>
<organism evidence="3 4">
    <name type="scientific">Enterococcus ureasiticus</name>
    <dbReference type="NCBI Taxonomy" id="903984"/>
    <lineage>
        <taxon>Bacteria</taxon>
        <taxon>Bacillati</taxon>
        <taxon>Bacillota</taxon>
        <taxon>Bacilli</taxon>
        <taxon>Lactobacillales</taxon>
        <taxon>Enterococcaceae</taxon>
        <taxon>Enterococcus</taxon>
    </lineage>
</organism>
<keyword evidence="1" id="KW-1133">Transmembrane helix</keyword>
<dbReference type="AlphaFoldDB" id="A0A1E5GEA2"/>
<dbReference type="InterPro" id="IPR021994">
    <property type="entry name" value="DUF3592"/>
</dbReference>
<dbReference type="EMBL" id="MIJZ01000014">
    <property type="protein sequence ID" value="OEG11053.1"/>
    <property type="molecule type" value="Genomic_DNA"/>
</dbReference>
<dbReference type="STRING" id="903984.BCR21_12285"/>
<gene>
    <name evidence="3" type="ORF">BCR21_12285</name>
</gene>
<sequence>MKDVLIFAIPAVVLWVIVLLIYLRKKSVDKKATEKVVGIVLSNRTYMVGSSDGASYGRVSLVEYTINGKQYKKEFQINQLIYFHRVPIGQKRGLPVNSKVELRYNPTNINQIFSAVDNQFGKNFMIFFFSVFALFFTLFPILFLLKEIGIYF</sequence>
<comment type="caution">
    <text evidence="3">The sequence shown here is derived from an EMBL/GenBank/DDBJ whole genome shotgun (WGS) entry which is preliminary data.</text>
</comment>
<feature type="domain" description="DUF3592" evidence="2">
    <location>
        <begin position="37"/>
        <end position="111"/>
    </location>
</feature>
<keyword evidence="1" id="KW-0472">Membrane</keyword>
<evidence type="ECO:0000259" key="2">
    <source>
        <dbReference type="Pfam" id="PF12158"/>
    </source>
</evidence>
<evidence type="ECO:0000256" key="1">
    <source>
        <dbReference type="SAM" id="Phobius"/>
    </source>
</evidence>
<dbReference type="Pfam" id="PF12158">
    <property type="entry name" value="DUF3592"/>
    <property type="match status" value="1"/>
</dbReference>
<dbReference type="RefSeq" id="WP_069646800.1">
    <property type="nucleotide sequence ID" value="NZ_MIJZ01000014.1"/>
</dbReference>
<evidence type="ECO:0000313" key="4">
    <source>
        <dbReference type="Proteomes" id="UP000094068"/>
    </source>
</evidence>